<comment type="caution">
    <text evidence="1">The sequence shown here is derived from an EMBL/GenBank/DDBJ whole genome shotgun (WGS) entry which is preliminary data.</text>
</comment>
<reference evidence="1" key="1">
    <citation type="journal article" date="2014" name="Front. Microbiol.">
        <title>High frequency of phylogenetically diverse reductive dehalogenase-homologous genes in deep subseafloor sedimentary metagenomes.</title>
        <authorList>
            <person name="Kawai M."/>
            <person name="Futagami T."/>
            <person name="Toyoda A."/>
            <person name="Takaki Y."/>
            <person name="Nishi S."/>
            <person name="Hori S."/>
            <person name="Arai W."/>
            <person name="Tsubouchi T."/>
            <person name="Morono Y."/>
            <person name="Uchiyama I."/>
            <person name="Ito T."/>
            <person name="Fujiyama A."/>
            <person name="Inagaki F."/>
            <person name="Takami H."/>
        </authorList>
    </citation>
    <scope>NUCLEOTIDE SEQUENCE</scope>
    <source>
        <strain evidence="1">Expedition CK06-06</strain>
    </source>
</reference>
<dbReference type="AlphaFoldDB" id="X1DP57"/>
<sequence>MHMIDIVLDTTYATTAQIDLPDGMPPIAYVETAATAVHFLQGVGAIADMQVSDYAADHIHINVQGVLHNIVKLRYRSVGELVRT</sequence>
<gene>
    <name evidence="1" type="ORF">S03H2_04855</name>
</gene>
<protein>
    <submittedName>
        <fullName evidence="1">Uncharacterized protein</fullName>
    </submittedName>
</protein>
<accession>X1DP57</accession>
<dbReference type="EMBL" id="BARU01001970">
    <property type="protein sequence ID" value="GAH22741.1"/>
    <property type="molecule type" value="Genomic_DNA"/>
</dbReference>
<proteinExistence type="predicted"/>
<name>X1DP57_9ZZZZ</name>
<organism evidence="1">
    <name type="scientific">marine sediment metagenome</name>
    <dbReference type="NCBI Taxonomy" id="412755"/>
    <lineage>
        <taxon>unclassified sequences</taxon>
        <taxon>metagenomes</taxon>
        <taxon>ecological metagenomes</taxon>
    </lineage>
</organism>
<evidence type="ECO:0000313" key="1">
    <source>
        <dbReference type="EMBL" id="GAH22741.1"/>
    </source>
</evidence>